<dbReference type="PANTHER" id="PTHR43705:SF1">
    <property type="entry name" value="HYDROXYACYLGLUTATHIONE HYDROLASE GLOB"/>
    <property type="match status" value="1"/>
</dbReference>
<feature type="binding site" evidence="7">
    <location>
        <position position="139"/>
    </location>
    <ligand>
        <name>Zn(2+)</name>
        <dbReference type="ChEBI" id="CHEBI:29105"/>
        <label>1</label>
    </ligand>
</feature>
<sequence length="271" mass="29502">MPTIAPLELIPVPAFADNYLWTLVRGIDAVVVDPGDAVPVEKALADRGLRLVAILVTHHHPDHIGGVKALRSRHDVPVYGPKREATTIKELSVELVEGDHVELIGRRFEVIEVPGHTLGHIAYFAAANDLEGPILLCGDTLFSAGCGRLFEGTPAQMHDSLSRLAALPPATQVYCTHEYTMSNLAFAQAVEPGNQALQDHVARVRQLRGQDRPSLPSSIELELRINPFLRTDHPSVRAAATARAGHETADPIETFATLRAWKDVFRPPASV</sequence>
<dbReference type="GO" id="GO:0004416">
    <property type="term" value="F:hydroxyacylglutathione hydrolase activity"/>
    <property type="evidence" value="ECO:0007669"/>
    <property type="project" value="UniProtKB-UniRule"/>
</dbReference>
<evidence type="ECO:0000256" key="5">
    <source>
        <dbReference type="ARBA" id="ARBA00022801"/>
    </source>
</evidence>
<dbReference type="InterPro" id="IPR050110">
    <property type="entry name" value="Glyoxalase_II_hydrolase"/>
</dbReference>
<evidence type="ECO:0000256" key="7">
    <source>
        <dbReference type="HAMAP-Rule" id="MF_01374"/>
    </source>
</evidence>
<comment type="caution">
    <text evidence="9">The sequence shown here is derived from an EMBL/GenBank/DDBJ whole genome shotgun (WGS) entry which is preliminary data.</text>
</comment>
<protein>
    <recommendedName>
        <fullName evidence="7">Hydroxyacylglutathione hydrolase</fullName>
        <ecNumber evidence="7">3.1.2.6</ecNumber>
    </recommendedName>
    <alternativeName>
        <fullName evidence="7">Glyoxalase II</fullName>
        <shortName evidence="7">Glx II</shortName>
    </alternativeName>
</protein>
<dbReference type="InterPro" id="IPR017782">
    <property type="entry name" value="Hydroxyacylglutathione_Hdrlase"/>
</dbReference>
<evidence type="ECO:0000313" key="9">
    <source>
        <dbReference type="EMBL" id="TDU30724.1"/>
    </source>
</evidence>
<feature type="binding site" evidence="7">
    <location>
        <position position="116"/>
    </location>
    <ligand>
        <name>Zn(2+)</name>
        <dbReference type="ChEBI" id="CHEBI:29105"/>
        <label>1</label>
    </ligand>
</feature>
<keyword evidence="6 7" id="KW-0862">Zinc</keyword>
<feature type="binding site" evidence="7">
    <location>
        <position position="62"/>
    </location>
    <ligand>
        <name>Zn(2+)</name>
        <dbReference type="ChEBI" id="CHEBI:29105"/>
        <label>2</label>
    </ligand>
</feature>
<dbReference type="PANTHER" id="PTHR43705">
    <property type="entry name" value="HYDROXYACYLGLUTATHIONE HYDROLASE"/>
    <property type="match status" value="1"/>
</dbReference>
<dbReference type="EMBL" id="SOBT01000008">
    <property type="protein sequence ID" value="TDU30724.1"/>
    <property type="molecule type" value="Genomic_DNA"/>
</dbReference>
<dbReference type="NCBIfam" id="TIGR03413">
    <property type="entry name" value="GSH_gloB"/>
    <property type="match status" value="1"/>
</dbReference>
<evidence type="ECO:0000256" key="4">
    <source>
        <dbReference type="ARBA" id="ARBA00022723"/>
    </source>
</evidence>
<dbReference type="AlphaFoldDB" id="A0A4R7P9R1"/>
<feature type="binding site" evidence="7">
    <location>
        <position position="63"/>
    </location>
    <ligand>
        <name>Zn(2+)</name>
        <dbReference type="ChEBI" id="CHEBI:29105"/>
        <label>2</label>
    </ligand>
</feature>
<dbReference type="EC" id="3.1.2.6" evidence="7"/>
<dbReference type="InterPro" id="IPR036866">
    <property type="entry name" value="RibonucZ/Hydroxyglut_hydro"/>
</dbReference>
<keyword evidence="5 7" id="KW-0378">Hydrolase</keyword>
<feature type="domain" description="Metallo-beta-lactamase" evidence="8">
    <location>
        <begin position="18"/>
        <end position="177"/>
    </location>
</feature>
<evidence type="ECO:0000313" key="10">
    <source>
        <dbReference type="Proteomes" id="UP000295341"/>
    </source>
</evidence>
<comment type="similarity">
    <text evidence="3 7">Belongs to the metallo-beta-lactamase superfamily. Glyoxalase II family.</text>
</comment>
<dbReference type="GO" id="GO:0046872">
    <property type="term" value="F:metal ion binding"/>
    <property type="evidence" value="ECO:0007669"/>
    <property type="project" value="UniProtKB-KW"/>
</dbReference>
<feature type="binding site" evidence="7">
    <location>
        <position position="58"/>
    </location>
    <ligand>
        <name>Zn(2+)</name>
        <dbReference type="ChEBI" id="CHEBI:29105"/>
        <label>1</label>
    </ligand>
</feature>
<evidence type="ECO:0000259" key="8">
    <source>
        <dbReference type="SMART" id="SM00849"/>
    </source>
</evidence>
<dbReference type="PIRSF" id="PIRSF005457">
    <property type="entry name" value="Glx"/>
    <property type="match status" value="1"/>
</dbReference>
<dbReference type="InterPro" id="IPR035680">
    <property type="entry name" value="Clx_II_MBL"/>
</dbReference>
<feature type="binding site" evidence="7">
    <location>
        <position position="177"/>
    </location>
    <ligand>
        <name>Zn(2+)</name>
        <dbReference type="ChEBI" id="CHEBI:29105"/>
        <label>2</label>
    </ligand>
</feature>
<evidence type="ECO:0000256" key="2">
    <source>
        <dbReference type="ARBA" id="ARBA00004963"/>
    </source>
</evidence>
<comment type="catalytic activity">
    <reaction evidence="1 7">
        <text>an S-(2-hydroxyacyl)glutathione + H2O = a 2-hydroxy carboxylate + glutathione + H(+)</text>
        <dbReference type="Rhea" id="RHEA:21864"/>
        <dbReference type="ChEBI" id="CHEBI:15377"/>
        <dbReference type="ChEBI" id="CHEBI:15378"/>
        <dbReference type="ChEBI" id="CHEBI:57925"/>
        <dbReference type="ChEBI" id="CHEBI:58896"/>
        <dbReference type="ChEBI" id="CHEBI:71261"/>
        <dbReference type="EC" id="3.1.2.6"/>
    </reaction>
</comment>
<dbReference type="Pfam" id="PF16123">
    <property type="entry name" value="HAGH_C"/>
    <property type="match status" value="1"/>
</dbReference>
<dbReference type="CDD" id="cd07723">
    <property type="entry name" value="hydroxyacylglutathione_hydrolase_MBL-fold"/>
    <property type="match status" value="1"/>
</dbReference>
<comment type="pathway">
    <text evidence="2 7">Secondary metabolite metabolism; methylglyoxal degradation; (R)-lactate from methylglyoxal: step 2/2.</text>
</comment>
<dbReference type="Proteomes" id="UP000295341">
    <property type="component" value="Unassembled WGS sequence"/>
</dbReference>
<comment type="cofactor">
    <cofactor evidence="7">
        <name>Zn(2+)</name>
        <dbReference type="ChEBI" id="CHEBI:29105"/>
    </cofactor>
    <text evidence="7">Binds 2 Zn(2+) ions per subunit.</text>
</comment>
<keyword evidence="4 7" id="KW-0479">Metal-binding</keyword>
<name>A0A4R7P9R1_9GAMM</name>
<gene>
    <name evidence="7" type="primary">gloB</name>
    <name evidence="9" type="ORF">DFR24_0078</name>
</gene>
<proteinExistence type="inferred from homology"/>
<evidence type="ECO:0000256" key="6">
    <source>
        <dbReference type="ARBA" id="ARBA00022833"/>
    </source>
</evidence>
<reference evidence="9 10" key="1">
    <citation type="submission" date="2019-03" db="EMBL/GenBank/DDBJ databases">
        <title>Genomic Encyclopedia of Type Strains, Phase IV (KMG-IV): sequencing the most valuable type-strain genomes for metagenomic binning, comparative biology and taxonomic classification.</title>
        <authorList>
            <person name="Goeker M."/>
        </authorList>
    </citation>
    <scope>NUCLEOTIDE SEQUENCE [LARGE SCALE GENOMIC DNA]</scope>
    <source>
        <strain evidence="9 10">DSM 26377</strain>
    </source>
</reference>
<dbReference type="InterPro" id="IPR001279">
    <property type="entry name" value="Metallo-B-lactamas"/>
</dbReference>
<dbReference type="OrthoDB" id="9802248at2"/>
<dbReference type="RefSeq" id="WP_133879371.1">
    <property type="nucleotide sequence ID" value="NZ_MWIN01000023.1"/>
</dbReference>
<comment type="subunit">
    <text evidence="7">Monomer.</text>
</comment>
<evidence type="ECO:0000256" key="1">
    <source>
        <dbReference type="ARBA" id="ARBA00001623"/>
    </source>
</evidence>
<dbReference type="HAMAP" id="MF_01374">
    <property type="entry name" value="Glyoxalase_2"/>
    <property type="match status" value="1"/>
</dbReference>
<dbReference type="SUPFAM" id="SSF56281">
    <property type="entry name" value="Metallo-hydrolase/oxidoreductase"/>
    <property type="match status" value="1"/>
</dbReference>
<feature type="binding site" evidence="7">
    <location>
        <position position="60"/>
    </location>
    <ligand>
        <name>Zn(2+)</name>
        <dbReference type="ChEBI" id="CHEBI:29105"/>
        <label>1</label>
    </ligand>
</feature>
<dbReference type="InterPro" id="IPR032282">
    <property type="entry name" value="HAGH_C"/>
</dbReference>
<comment type="function">
    <text evidence="7">Thiolesterase that catalyzes the hydrolysis of S-D-lactoyl-glutathione to form glutathione and D-lactic acid.</text>
</comment>
<evidence type="ECO:0000256" key="3">
    <source>
        <dbReference type="ARBA" id="ARBA00006759"/>
    </source>
</evidence>
<keyword evidence="10" id="KW-1185">Reference proteome</keyword>
<dbReference type="Gene3D" id="3.60.15.10">
    <property type="entry name" value="Ribonuclease Z/Hydroxyacylglutathione hydrolase-like"/>
    <property type="match status" value="1"/>
</dbReference>
<dbReference type="GO" id="GO:0019243">
    <property type="term" value="P:methylglyoxal catabolic process to D-lactate via S-lactoyl-glutathione"/>
    <property type="evidence" value="ECO:0007669"/>
    <property type="project" value="UniProtKB-UniRule"/>
</dbReference>
<dbReference type="SMART" id="SM00849">
    <property type="entry name" value="Lactamase_B"/>
    <property type="match status" value="1"/>
</dbReference>
<feature type="binding site" evidence="7">
    <location>
        <position position="139"/>
    </location>
    <ligand>
        <name>Zn(2+)</name>
        <dbReference type="ChEBI" id="CHEBI:29105"/>
        <label>2</label>
    </ligand>
</feature>
<dbReference type="Pfam" id="PF00753">
    <property type="entry name" value="Lactamase_B"/>
    <property type="match status" value="1"/>
</dbReference>
<accession>A0A4R7P9R1</accession>
<organism evidence="9 10">
    <name type="scientific">Panacagrimonas perspica</name>
    <dbReference type="NCBI Taxonomy" id="381431"/>
    <lineage>
        <taxon>Bacteria</taxon>
        <taxon>Pseudomonadati</taxon>
        <taxon>Pseudomonadota</taxon>
        <taxon>Gammaproteobacteria</taxon>
        <taxon>Nevskiales</taxon>
        <taxon>Nevskiaceae</taxon>
        <taxon>Panacagrimonas</taxon>
    </lineage>
</organism>
<dbReference type="UniPathway" id="UPA00619">
    <property type="reaction ID" value="UER00676"/>
</dbReference>